<dbReference type="AlphaFoldDB" id="A0AAV5MA75"/>
<feature type="transmembrane region" description="Helical" evidence="7">
    <location>
        <begin position="544"/>
        <end position="563"/>
    </location>
</feature>
<evidence type="ECO:0000256" key="6">
    <source>
        <dbReference type="SAM" id="MobiDB-lite"/>
    </source>
</evidence>
<feature type="transmembrane region" description="Helical" evidence="7">
    <location>
        <begin position="339"/>
        <end position="360"/>
    </location>
</feature>
<dbReference type="Pfam" id="PF00854">
    <property type="entry name" value="PTR2"/>
    <property type="match status" value="1"/>
</dbReference>
<dbReference type="Gene3D" id="1.20.1250.20">
    <property type="entry name" value="MFS general substrate transporter like domains"/>
    <property type="match status" value="1"/>
</dbReference>
<dbReference type="CDD" id="cd17414">
    <property type="entry name" value="MFS_NPF4"/>
    <property type="match status" value="1"/>
</dbReference>
<protein>
    <submittedName>
        <fullName evidence="8">Uncharacterized protein</fullName>
    </submittedName>
</protein>
<keyword evidence="3 7" id="KW-0812">Transmembrane</keyword>
<dbReference type="PANTHER" id="PTHR11654">
    <property type="entry name" value="OLIGOPEPTIDE TRANSPORTER-RELATED"/>
    <property type="match status" value="1"/>
</dbReference>
<evidence type="ECO:0000256" key="4">
    <source>
        <dbReference type="ARBA" id="ARBA00022989"/>
    </source>
</evidence>
<dbReference type="GO" id="GO:0022857">
    <property type="term" value="F:transmembrane transporter activity"/>
    <property type="evidence" value="ECO:0007669"/>
    <property type="project" value="InterPro"/>
</dbReference>
<dbReference type="SUPFAM" id="SSF103473">
    <property type="entry name" value="MFS general substrate transporter"/>
    <property type="match status" value="1"/>
</dbReference>
<evidence type="ECO:0000256" key="2">
    <source>
        <dbReference type="ARBA" id="ARBA00005982"/>
    </source>
</evidence>
<dbReference type="Proteomes" id="UP001054252">
    <property type="component" value="Unassembled WGS sequence"/>
</dbReference>
<evidence type="ECO:0000256" key="5">
    <source>
        <dbReference type="ARBA" id="ARBA00023136"/>
    </source>
</evidence>
<feature type="transmembrane region" description="Helical" evidence="7">
    <location>
        <begin position="159"/>
        <end position="182"/>
    </location>
</feature>
<evidence type="ECO:0000256" key="1">
    <source>
        <dbReference type="ARBA" id="ARBA00004141"/>
    </source>
</evidence>
<feature type="transmembrane region" description="Helical" evidence="7">
    <location>
        <begin position="85"/>
        <end position="103"/>
    </location>
</feature>
<feature type="compositionally biased region" description="Basic and acidic residues" evidence="6">
    <location>
        <begin position="21"/>
        <end position="32"/>
    </location>
</feature>
<evidence type="ECO:0000256" key="7">
    <source>
        <dbReference type="SAM" id="Phobius"/>
    </source>
</evidence>
<evidence type="ECO:0000313" key="8">
    <source>
        <dbReference type="EMBL" id="GKV46711.1"/>
    </source>
</evidence>
<feature type="transmembrane region" description="Helical" evidence="7">
    <location>
        <begin position="497"/>
        <end position="520"/>
    </location>
</feature>
<dbReference type="GO" id="GO:0016020">
    <property type="term" value="C:membrane"/>
    <property type="evidence" value="ECO:0007669"/>
    <property type="project" value="UniProtKB-SubCell"/>
</dbReference>
<dbReference type="InterPro" id="IPR036259">
    <property type="entry name" value="MFS_trans_sf"/>
</dbReference>
<evidence type="ECO:0000313" key="9">
    <source>
        <dbReference type="Proteomes" id="UP001054252"/>
    </source>
</evidence>
<comment type="caution">
    <text evidence="8">The sequence shown here is derived from an EMBL/GenBank/DDBJ whole genome shotgun (WGS) entry which is preliminary data.</text>
</comment>
<feature type="transmembrane region" description="Helical" evidence="7">
    <location>
        <begin position="462"/>
        <end position="485"/>
    </location>
</feature>
<feature type="transmembrane region" description="Helical" evidence="7">
    <location>
        <begin position="422"/>
        <end position="442"/>
    </location>
</feature>
<feature type="transmembrane region" description="Helical" evidence="7">
    <location>
        <begin position="109"/>
        <end position="130"/>
    </location>
</feature>
<comment type="similarity">
    <text evidence="2">Belongs to the major facilitator superfamily. Proton-dependent oligopeptide transporter (POT/PTR) (TC 2.A.17) family.</text>
</comment>
<feature type="transmembrane region" description="Helical" evidence="7">
    <location>
        <begin position="236"/>
        <end position="255"/>
    </location>
</feature>
<feature type="transmembrane region" description="Helical" evidence="7">
    <location>
        <begin position="202"/>
        <end position="224"/>
    </location>
</feature>
<accession>A0AAV5MA75</accession>
<gene>
    <name evidence="8" type="ORF">SLEP1_g53686</name>
</gene>
<keyword evidence="4 7" id="KW-1133">Transmembrane helix</keyword>
<name>A0AAV5MA75_9ROSI</name>
<comment type="subcellular location">
    <subcellularLocation>
        <location evidence="1">Membrane</location>
        <topology evidence="1">Multi-pass membrane protein</topology>
    </subcellularLocation>
</comment>
<reference evidence="8 9" key="1">
    <citation type="journal article" date="2021" name="Commun. Biol.">
        <title>The genome of Shorea leprosula (Dipterocarpaceae) highlights the ecological relevance of drought in aseasonal tropical rainforests.</title>
        <authorList>
            <person name="Ng K.K.S."/>
            <person name="Kobayashi M.J."/>
            <person name="Fawcett J.A."/>
            <person name="Hatakeyama M."/>
            <person name="Paape T."/>
            <person name="Ng C.H."/>
            <person name="Ang C.C."/>
            <person name="Tnah L.H."/>
            <person name="Lee C.T."/>
            <person name="Nishiyama T."/>
            <person name="Sese J."/>
            <person name="O'Brien M.J."/>
            <person name="Copetti D."/>
            <person name="Mohd Noor M.I."/>
            <person name="Ong R.C."/>
            <person name="Putra M."/>
            <person name="Sireger I.Z."/>
            <person name="Indrioko S."/>
            <person name="Kosugi Y."/>
            <person name="Izuno A."/>
            <person name="Isagi Y."/>
            <person name="Lee S.L."/>
            <person name="Shimizu K.K."/>
        </authorList>
    </citation>
    <scope>NUCLEOTIDE SEQUENCE [LARGE SCALE GENOMIC DNA]</scope>
    <source>
        <strain evidence="8">214</strain>
    </source>
</reference>
<proteinExistence type="inferred from homology"/>
<sequence length="585" mass="64575">MEGTRQNTKAESTWQVMTSAQEKDTATVDWRGRASNPNKHGGMRAALFVLGLQAFEIMAIAAVGNNLITYVINEMHYSLSKSANIVTNFVGTIFLLALFGGYLSDSFLGSFWTMLIFGFIELSGFILLSVQAHIPQLKPPKCNMLSDASHCIEAKGFKALIFFLALYLVALGSGCVKPNMIAHGADQFSQTNPSQSKKLSTYFNAAYFAFSVGELVALTLLVWIQTHAGMDVGFGVSAAAMAMGLICLVPGTLYYRNKPPQGSILTPIAQVFVAAILKRKQICPSNPQMLHGSENTSNLLHTKRFSFLDKACIKIGDGSDTEESPWRLCTVTQVEQVKILISVIPIFACTIVFNTILAQLQTFSVQQGSATDTKLTKSFHIPPASLQSIPYIMLILVVPLYDKLFVPFARKMTGQESGISPLQRIGLGLFVATISMISAALMEKKRRDAAVDSGKIVSIFWLTPQFLIFGLSEMLTAVGLIEFFYKQSKSLKGMQAFLTAITYCSYSFGFYLSSVLVSLVNKMTSSSNGGWLSNNDLNKDRLDLFYWLLAALSFLNFLNYLFWARWYSFLPKTAADQEEHETNIP</sequence>
<dbReference type="EMBL" id="BPVZ01000214">
    <property type="protein sequence ID" value="GKV46711.1"/>
    <property type="molecule type" value="Genomic_DNA"/>
</dbReference>
<organism evidence="8 9">
    <name type="scientific">Rubroshorea leprosula</name>
    <dbReference type="NCBI Taxonomy" id="152421"/>
    <lineage>
        <taxon>Eukaryota</taxon>
        <taxon>Viridiplantae</taxon>
        <taxon>Streptophyta</taxon>
        <taxon>Embryophyta</taxon>
        <taxon>Tracheophyta</taxon>
        <taxon>Spermatophyta</taxon>
        <taxon>Magnoliopsida</taxon>
        <taxon>eudicotyledons</taxon>
        <taxon>Gunneridae</taxon>
        <taxon>Pentapetalae</taxon>
        <taxon>rosids</taxon>
        <taxon>malvids</taxon>
        <taxon>Malvales</taxon>
        <taxon>Dipterocarpaceae</taxon>
        <taxon>Rubroshorea</taxon>
    </lineage>
</organism>
<evidence type="ECO:0000256" key="3">
    <source>
        <dbReference type="ARBA" id="ARBA00022692"/>
    </source>
</evidence>
<feature type="region of interest" description="Disordered" evidence="6">
    <location>
        <begin position="1"/>
        <end position="36"/>
    </location>
</feature>
<keyword evidence="9" id="KW-1185">Reference proteome</keyword>
<feature type="compositionally biased region" description="Polar residues" evidence="6">
    <location>
        <begin position="1"/>
        <end position="20"/>
    </location>
</feature>
<feature type="transmembrane region" description="Helical" evidence="7">
    <location>
        <begin position="45"/>
        <end position="73"/>
    </location>
</feature>
<feature type="transmembrane region" description="Helical" evidence="7">
    <location>
        <begin position="380"/>
        <end position="401"/>
    </location>
</feature>
<keyword evidence="5 7" id="KW-0472">Membrane</keyword>
<dbReference type="InterPro" id="IPR000109">
    <property type="entry name" value="POT_fam"/>
</dbReference>